<dbReference type="STRING" id="1715693.PH7735_03094"/>
<name>A0A0N7MA39_9RHOB</name>
<dbReference type="EMBL" id="CYTW01000003">
    <property type="protein sequence ID" value="CUK06968.1"/>
    <property type="molecule type" value="Genomic_DNA"/>
</dbReference>
<evidence type="ECO:0000256" key="1">
    <source>
        <dbReference type="SAM" id="SignalP"/>
    </source>
</evidence>
<dbReference type="Proteomes" id="UP000051870">
    <property type="component" value="Unassembled WGS sequence"/>
</dbReference>
<protein>
    <recommendedName>
        <fullName evidence="4">HEAT repeat domain-containing protein</fullName>
    </recommendedName>
</protein>
<evidence type="ECO:0000313" key="2">
    <source>
        <dbReference type="EMBL" id="CUK06968.1"/>
    </source>
</evidence>
<accession>A0A0N7MA39</accession>
<dbReference type="PROSITE" id="PS51257">
    <property type="entry name" value="PROKAR_LIPOPROTEIN"/>
    <property type="match status" value="1"/>
</dbReference>
<evidence type="ECO:0008006" key="4">
    <source>
        <dbReference type="Google" id="ProtNLM"/>
    </source>
</evidence>
<organism evidence="2 3">
    <name type="scientific">Shimia thalassica</name>
    <dbReference type="NCBI Taxonomy" id="1715693"/>
    <lineage>
        <taxon>Bacteria</taxon>
        <taxon>Pseudomonadati</taxon>
        <taxon>Pseudomonadota</taxon>
        <taxon>Alphaproteobacteria</taxon>
        <taxon>Rhodobacterales</taxon>
        <taxon>Roseobacteraceae</taxon>
    </lineage>
</organism>
<keyword evidence="1" id="KW-0732">Signal</keyword>
<feature type="signal peptide" evidence="1">
    <location>
        <begin position="1"/>
        <end position="21"/>
    </location>
</feature>
<gene>
    <name evidence="2" type="ORF">PH7735_03094</name>
</gene>
<evidence type="ECO:0000313" key="3">
    <source>
        <dbReference type="Proteomes" id="UP000051870"/>
    </source>
</evidence>
<proteinExistence type="predicted"/>
<reference evidence="3" key="1">
    <citation type="submission" date="2015-09" db="EMBL/GenBank/DDBJ databases">
        <authorList>
            <person name="Rodrigo-Torres Lidia"/>
            <person name="Arahal R.David."/>
        </authorList>
    </citation>
    <scope>NUCLEOTIDE SEQUENCE [LARGE SCALE GENOMIC DNA]</scope>
    <source>
        <strain evidence="3">CECT 7735</strain>
    </source>
</reference>
<keyword evidence="3" id="KW-1185">Reference proteome</keyword>
<sequence>MVRHFIFGACFALSLFGTAQACGFHNYAPRPSMVEQLLSSDHILLARQSETNPFRYTPVKALKGPIDGVELPQLVDSVTRRKLAVSESDSVLFFLDPETGNWKRLAYVDSAMHPIVDEIMQNHSSWRLGGDFERFQLFADMIDHPNRQVRNLALRELDQADYSVLRELSFSLNVKGITSDIGPVQERELEPIRVLLLGLSTQDTAQSFVKQGLNHNRRATGPVFGAYATAFVEAGKKDAVTNLVETYLDDPSLSMTNRELLIEALALHRLSGDLSLGMEILSALEHALAQNPELAPAAARQFGARHDWALRHVLSGALHSGVQLSEADVRDVMDYLAIAGQSIDPLQ</sequence>
<dbReference type="AlphaFoldDB" id="A0A0N7MA39"/>
<feature type="chain" id="PRO_5006016015" description="HEAT repeat domain-containing protein" evidence="1">
    <location>
        <begin position="22"/>
        <end position="347"/>
    </location>
</feature>